<dbReference type="GeneID" id="25905330"/>
<dbReference type="Proteomes" id="UP000054560">
    <property type="component" value="Unassembled WGS sequence"/>
</dbReference>
<evidence type="ECO:0000313" key="3">
    <source>
        <dbReference type="EMBL" id="KNC82906.1"/>
    </source>
</evidence>
<feature type="compositionally biased region" description="Polar residues" evidence="1">
    <location>
        <begin position="158"/>
        <end position="167"/>
    </location>
</feature>
<evidence type="ECO:0000259" key="2">
    <source>
        <dbReference type="PROSITE" id="PS50195"/>
    </source>
</evidence>
<protein>
    <recommendedName>
        <fullName evidence="2">PX domain-containing protein</fullName>
    </recommendedName>
</protein>
<keyword evidence="4" id="KW-1185">Reference proteome</keyword>
<dbReference type="Pfam" id="PF00787">
    <property type="entry name" value="PX"/>
    <property type="match status" value="1"/>
</dbReference>
<dbReference type="CDD" id="cd06093">
    <property type="entry name" value="PX_domain"/>
    <property type="match status" value="1"/>
</dbReference>
<dbReference type="InterPro" id="IPR001683">
    <property type="entry name" value="PX_dom"/>
</dbReference>
<dbReference type="Gene3D" id="3.30.1520.10">
    <property type="entry name" value="Phox-like domain"/>
    <property type="match status" value="1"/>
</dbReference>
<feature type="domain" description="PX" evidence="2">
    <location>
        <begin position="243"/>
        <end position="357"/>
    </location>
</feature>
<feature type="region of interest" description="Disordered" evidence="1">
    <location>
        <begin position="150"/>
        <end position="195"/>
    </location>
</feature>
<proteinExistence type="predicted"/>
<organism evidence="3 4">
    <name type="scientific">Sphaeroforma arctica JP610</name>
    <dbReference type="NCBI Taxonomy" id="667725"/>
    <lineage>
        <taxon>Eukaryota</taxon>
        <taxon>Ichthyosporea</taxon>
        <taxon>Ichthyophonida</taxon>
        <taxon>Sphaeroforma</taxon>
    </lineage>
</organism>
<name>A0A0L0G251_9EUKA</name>
<dbReference type="InterPro" id="IPR036871">
    <property type="entry name" value="PX_dom_sf"/>
</dbReference>
<reference evidence="3 4" key="1">
    <citation type="submission" date="2011-02" db="EMBL/GenBank/DDBJ databases">
        <title>The Genome Sequence of Sphaeroforma arctica JP610.</title>
        <authorList>
            <consortium name="The Broad Institute Genome Sequencing Platform"/>
            <person name="Russ C."/>
            <person name="Cuomo C."/>
            <person name="Young S.K."/>
            <person name="Zeng Q."/>
            <person name="Gargeya S."/>
            <person name="Alvarado L."/>
            <person name="Berlin A."/>
            <person name="Chapman S.B."/>
            <person name="Chen Z."/>
            <person name="Freedman E."/>
            <person name="Gellesch M."/>
            <person name="Goldberg J."/>
            <person name="Griggs A."/>
            <person name="Gujja S."/>
            <person name="Heilman E."/>
            <person name="Heiman D."/>
            <person name="Howarth C."/>
            <person name="Mehta T."/>
            <person name="Neiman D."/>
            <person name="Pearson M."/>
            <person name="Roberts A."/>
            <person name="Saif S."/>
            <person name="Shea T."/>
            <person name="Shenoy N."/>
            <person name="Sisk P."/>
            <person name="Stolte C."/>
            <person name="Sykes S."/>
            <person name="White J."/>
            <person name="Yandava C."/>
            <person name="Burger G."/>
            <person name="Gray M.W."/>
            <person name="Holland P.W.H."/>
            <person name="King N."/>
            <person name="Lang F.B.F."/>
            <person name="Roger A.J."/>
            <person name="Ruiz-Trillo I."/>
            <person name="Haas B."/>
            <person name="Nusbaum C."/>
            <person name="Birren B."/>
        </authorList>
    </citation>
    <scope>NUCLEOTIDE SEQUENCE [LARGE SCALE GENOMIC DNA]</scope>
    <source>
        <strain evidence="3 4">JP610</strain>
    </source>
</reference>
<dbReference type="GO" id="GO:0035091">
    <property type="term" value="F:phosphatidylinositol binding"/>
    <property type="evidence" value="ECO:0007669"/>
    <property type="project" value="InterPro"/>
</dbReference>
<dbReference type="EMBL" id="KQ241881">
    <property type="protein sequence ID" value="KNC82906.1"/>
    <property type="molecule type" value="Genomic_DNA"/>
</dbReference>
<dbReference type="PROSITE" id="PS50195">
    <property type="entry name" value="PX"/>
    <property type="match status" value="1"/>
</dbReference>
<evidence type="ECO:0000256" key="1">
    <source>
        <dbReference type="SAM" id="MobiDB-lite"/>
    </source>
</evidence>
<feature type="compositionally biased region" description="Polar residues" evidence="1">
    <location>
        <begin position="177"/>
        <end position="190"/>
    </location>
</feature>
<dbReference type="AlphaFoldDB" id="A0A0L0G251"/>
<gene>
    <name evidence="3" type="ORF">SARC_04826</name>
</gene>
<dbReference type="RefSeq" id="XP_014156808.1">
    <property type="nucleotide sequence ID" value="XM_014301333.1"/>
</dbReference>
<accession>A0A0L0G251</accession>
<dbReference type="SUPFAM" id="SSF64268">
    <property type="entry name" value="PX domain"/>
    <property type="match status" value="1"/>
</dbReference>
<sequence>MKTEATVSIVNEQKRNMECMAKTVELAEVLHAPHIVTLSRALLGQLKIDEVSTVKTKRQGSYIHFFNDGVMLSRSFKMSISSRSAKILLSPTKYECIKLRKIGKVKAPSGEVEYHIVIEAPYQSLKHKRTFACRTEQDYVQIETFFAEKGKGPPVKSDPSNSRNGTGSPKRPKKGSPTDSEVPKNNNPAPNINRRMAKVITRSEVAYSGDFSKAELSKLERTKSSPAGPTSGCRIVTSTGIAVDPDYIKISGCARDAADPFTFLYKIHIGKTANQYIYRSYDDFFAMHVQICAEYATLRSAESILPELIPPRTTLSEEAAMDLQQPLAQYLIDIINLPRLSNSLSIIESFLVSPSDVNPEARMAQNVQELPLAPFPWGQCGDNV</sequence>
<evidence type="ECO:0000313" key="4">
    <source>
        <dbReference type="Proteomes" id="UP000054560"/>
    </source>
</evidence>